<dbReference type="AlphaFoldDB" id="A0A0J6Y3X5"/>
<comment type="caution">
    <text evidence="2">The sequence shown here is derived from an EMBL/GenBank/DDBJ whole genome shotgun (WGS) entry which is preliminary data.</text>
</comment>
<protein>
    <recommendedName>
        <fullName evidence="4">Apea-like HEPN domain-containing protein</fullName>
    </recommendedName>
</protein>
<feature type="region of interest" description="Disordered" evidence="1">
    <location>
        <begin position="1"/>
        <end position="22"/>
    </location>
</feature>
<gene>
    <name evidence="2" type="ORF">MCHLDSM_07089</name>
</gene>
<evidence type="ECO:0000313" key="3">
    <source>
        <dbReference type="Proteomes" id="UP000036513"/>
    </source>
</evidence>
<organism evidence="2 3">
    <name type="scientific">Mycolicibacterium chlorophenolicum</name>
    <dbReference type="NCBI Taxonomy" id="37916"/>
    <lineage>
        <taxon>Bacteria</taxon>
        <taxon>Bacillati</taxon>
        <taxon>Actinomycetota</taxon>
        <taxon>Actinomycetes</taxon>
        <taxon>Mycobacteriales</taxon>
        <taxon>Mycobacteriaceae</taxon>
        <taxon>Mycolicibacterium</taxon>
    </lineage>
</organism>
<evidence type="ECO:0000256" key="1">
    <source>
        <dbReference type="SAM" id="MobiDB-lite"/>
    </source>
</evidence>
<sequence>MSPRRATLAIVTGDDAAPEQPTHPDWDHPERFEGVVSLSFVLPFLLPLEPQAVPIGVDDEYLRIRGVTPAEFDQAWMQMPLSCWMIWSVATDGTNPVVEDTAVACAALAHITGQQPQPAPPPNDDYRRKRSAVVVFIPVKSRAAALTPPHDGKLDPVTLAHWLIADATRSSRIASMAPIPELHYRALNPIVPATFGAIGEGGQVNFDEKQTVILLDHLPSRLASPTPIDPAVTGRIFGQLTRGSISTLVRDHFARAYAEHSAGDRRASVLSLAVTCELMLDSTLAAMLWEEGQTAADAAKVWADTSSITGRVKSLYAGRLGGSWHVDGDGPMGRWREHIVDVRNSVIHSGRTPSERESENSGAVASELLTFVSKRLVLKWKVYPKSMAVLCGPSSVEKHGSKKQRDNVLAELERCSAFAVEFHRWRDEWLRERAMLG</sequence>
<keyword evidence="3" id="KW-1185">Reference proteome</keyword>
<dbReference type="Proteomes" id="UP000036513">
    <property type="component" value="Unassembled WGS sequence"/>
</dbReference>
<accession>A0A0J6Y3X5</accession>
<reference evidence="2 3" key="1">
    <citation type="journal article" date="2015" name="Genome Biol. Evol.">
        <title>Characterization of Three Mycobacterium spp. with Potential Use in Bioremediation by Genome Sequencing and Comparative Genomics.</title>
        <authorList>
            <person name="Das S."/>
            <person name="Pettersson B.M."/>
            <person name="Behra P.R."/>
            <person name="Ramesh M."/>
            <person name="Dasgupta S."/>
            <person name="Bhattacharya A."/>
            <person name="Kirsebom L.A."/>
        </authorList>
    </citation>
    <scope>NUCLEOTIDE SEQUENCE [LARGE SCALE GENOMIC DNA]</scope>
    <source>
        <strain evidence="2 3">DSM 43826</strain>
    </source>
</reference>
<evidence type="ECO:0008006" key="4">
    <source>
        <dbReference type="Google" id="ProtNLM"/>
    </source>
</evidence>
<dbReference type="PATRIC" id="fig|37916.4.peg.7108"/>
<name>A0A0J6Y3X5_9MYCO</name>
<evidence type="ECO:0000313" key="2">
    <source>
        <dbReference type="EMBL" id="KMO67836.1"/>
    </source>
</evidence>
<proteinExistence type="predicted"/>
<dbReference type="EMBL" id="JYNL01000069">
    <property type="protein sequence ID" value="KMO67836.1"/>
    <property type="molecule type" value="Genomic_DNA"/>
</dbReference>